<dbReference type="PANTHER" id="PTHR11808">
    <property type="entry name" value="TRANS-SULFURATION ENZYME FAMILY MEMBER"/>
    <property type="match status" value="1"/>
</dbReference>
<evidence type="ECO:0000256" key="2">
    <source>
        <dbReference type="ARBA" id="ARBA00022898"/>
    </source>
</evidence>
<dbReference type="InterPro" id="IPR006234">
    <property type="entry name" value="O-succ-hSer_sulfhydrylase"/>
</dbReference>
<dbReference type="Gene3D" id="3.90.1150.10">
    <property type="entry name" value="Aspartate Aminotransferase, domain 1"/>
    <property type="match status" value="1"/>
</dbReference>
<dbReference type="Gene3D" id="3.40.640.10">
    <property type="entry name" value="Type I PLP-dependent aspartate aminotransferase-like (Major domain)"/>
    <property type="match status" value="1"/>
</dbReference>
<keyword evidence="2" id="KW-0663">Pyridoxal phosphate</keyword>
<dbReference type="Pfam" id="PF01053">
    <property type="entry name" value="Cys_Met_Meta_PP"/>
    <property type="match status" value="1"/>
</dbReference>
<protein>
    <submittedName>
        <fullName evidence="4">Unannotated protein</fullName>
    </submittedName>
</protein>
<dbReference type="EMBL" id="CAEZXD010000001">
    <property type="protein sequence ID" value="CAB4665475.1"/>
    <property type="molecule type" value="Genomic_DNA"/>
</dbReference>
<accession>A0A6J6PN24</accession>
<sequence length="408" mass="44471">MTHQHRPWGYSNSSDGDTPDWQLHEETLAVRAGLARSGFGETGEAMYLTSGYTYDNAEQAVHSFTDEVDHFVYSRFANPTVSMFEQRLAAIEGAEFCVATGSGMSAMFASIACMVEAGDRIVAAASMFSSCYVVLAEILPKWGIKVEFVKGNDKKVWEKALSEKTKVVFIETPSNPMLEIVDLKMVSDLAHAVGATVIVDNVMASPILQKPLLHGADVVMYSATKHIDGQGRVLGGAILGSFDYIQGYLNPFIRHTGPTLSAFNAWVLVKSLETLSMRVNRMNESAQVVAEFLAEQSKVKAVNYPGLKTHAGYEIAQKQMSGAGTTLSFEIPGGTSKLFEFMDALKVIDISNNLGDSKSLITHPASTTHRRLDEATRESMGITDSLARLSIGLEHSSDLIKDLQQALR</sequence>
<dbReference type="HAMAP" id="MF_02056">
    <property type="entry name" value="MetZ"/>
    <property type="match status" value="1"/>
</dbReference>
<reference evidence="4" key="1">
    <citation type="submission" date="2020-05" db="EMBL/GenBank/DDBJ databases">
        <authorList>
            <person name="Chiriac C."/>
            <person name="Salcher M."/>
            <person name="Ghai R."/>
            <person name="Kavagutti S V."/>
        </authorList>
    </citation>
    <scope>NUCLEOTIDE SEQUENCE</scope>
</reference>
<evidence type="ECO:0000313" key="7">
    <source>
        <dbReference type="EMBL" id="CAB4892570.1"/>
    </source>
</evidence>
<dbReference type="GO" id="GO:0071268">
    <property type="term" value="P:homocysteine biosynthetic process"/>
    <property type="evidence" value="ECO:0007669"/>
    <property type="project" value="InterPro"/>
</dbReference>
<evidence type="ECO:0000313" key="9">
    <source>
        <dbReference type="EMBL" id="CAB5028476.1"/>
    </source>
</evidence>
<dbReference type="GO" id="GO:0019346">
    <property type="term" value="P:transsulfuration"/>
    <property type="evidence" value="ECO:0007669"/>
    <property type="project" value="InterPro"/>
</dbReference>
<dbReference type="InterPro" id="IPR015422">
    <property type="entry name" value="PyrdxlP-dep_Trfase_small"/>
</dbReference>
<dbReference type="SUPFAM" id="SSF53383">
    <property type="entry name" value="PLP-dependent transferases"/>
    <property type="match status" value="1"/>
</dbReference>
<name>A0A6J6PN24_9ZZZZ</name>
<dbReference type="EMBL" id="CAFBNU010000003">
    <property type="protein sequence ID" value="CAB4962980.1"/>
    <property type="molecule type" value="Genomic_DNA"/>
</dbReference>
<dbReference type="GO" id="GO:0016846">
    <property type="term" value="F:carbon-sulfur lyase activity"/>
    <property type="evidence" value="ECO:0007669"/>
    <property type="project" value="TreeGrafter"/>
</dbReference>
<dbReference type="InterPro" id="IPR015421">
    <property type="entry name" value="PyrdxlP-dep_Trfase_major"/>
</dbReference>
<dbReference type="EMBL" id="CAEZYD010000001">
    <property type="protein sequence ID" value="CAB4699906.1"/>
    <property type="molecule type" value="Genomic_DNA"/>
</dbReference>
<evidence type="ECO:0000313" key="3">
    <source>
        <dbReference type="EMBL" id="CAB4665475.1"/>
    </source>
</evidence>
<dbReference type="PANTHER" id="PTHR11808:SF80">
    <property type="entry name" value="CYSTATHIONINE GAMMA-LYASE"/>
    <property type="match status" value="1"/>
</dbReference>
<dbReference type="EMBL" id="CAFBPT010000004">
    <property type="protein sequence ID" value="CAB5028476.1"/>
    <property type="molecule type" value="Genomic_DNA"/>
</dbReference>
<dbReference type="FunFam" id="3.90.1150.10:FF:000033">
    <property type="entry name" value="Cystathionine gamma-synthase"/>
    <property type="match status" value="1"/>
</dbReference>
<dbReference type="PIRSF" id="PIRSF001434">
    <property type="entry name" value="CGS"/>
    <property type="match status" value="1"/>
</dbReference>
<dbReference type="CDD" id="cd00614">
    <property type="entry name" value="CGS_like"/>
    <property type="match status" value="1"/>
</dbReference>
<dbReference type="GO" id="GO:0005737">
    <property type="term" value="C:cytoplasm"/>
    <property type="evidence" value="ECO:0007669"/>
    <property type="project" value="TreeGrafter"/>
</dbReference>
<proteinExistence type="inferred from homology"/>
<dbReference type="InterPro" id="IPR000277">
    <property type="entry name" value="Cys/Met-Metab_PyrdxlP-dep_enz"/>
</dbReference>
<evidence type="ECO:0000256" key="1">
    <source>
        <dbReference type="ARBA" id="ARBA00001933"/>
    </source>
</evidence>
<dbReference type="FunFam" id="3.40.640.10:FF:000046">
    <property type="entry name" value="Cystathionine gamma-lyase"/>
    <property type="match status" value="1"/>
</dbReference>
<dbReference type="EMBL" id="CAFAHD010000003">
    <property type="protein sequence ID" value="CAB4837069.1"/>
    <property type="molecule type" value="Genomic_DNA"/>
</dbReference>
<dbReference type="GO" id="GO:0009086">
    <property type="term" value="P:methionine biosynthetic process"/>
    <property type="evidence" value="ECO:0007669"/>
    <property type="project" value="UniProtKB-ARBA"/>
</dbReference>
<dbReference type="AlphaFoldDB" id="A0A6J6PN24"/>
<comment type="cofactor">
    <cofactor evidence="1">
        <name>pyridoxal 5'-phosphate</name>
        <dbReference type="ChEBI" id="CHEBI:597326"/>
    </cofactor>
</comment>
<evidence type="ECO:0000313" key="4">
    <source>
        <dbReference type="EMBL" id="CAB4699906.1"/>
    </source>
</evidence>
<dbReference type="NCBIfam" id="TIGR01325">
    <property type="entry name" value="O_suc_HS_sulf"/>
    <property type="match status" value="1"/>
</dbReference>
<gene>
    <name evidence="3" type="ORF">UFOPK2343_00038</name>
    <name evidence="4" type="ORF">UFOPK2652_00109</name>
    <name evidence="5" type="ORF">UFOPK3128_00310</name>
    <name evidence="6" type="ORF">UFOPK3227_00076</name>
    <name evidence="7" type="ORF">UFOPK3511_00534</name>
    <name evidence="8" type="ORF">UFOPK3880_00491</name>
    <name evidence="9" type="ORF">UFOPK4146_00736</name>
</gene>
<organism evidence="4">
    <name type="scientific">freshwater metagenome</name>
    <dbReference type="NCBI Taxonomy" id="449393"/>
    <lineage>
        <taxon>unclassified sequences</taxon>
        <taxon>metagenomes</taxon>
        <taxon>ecological metagenomes</taxon>
    </lineage>
</organism>
<dbReference type="EMBL" id="CAFBMA010000003">
    <property type="protein sequence ID" value="CAB4892570.1"/>
    <property type="molecule type" value="Genomic_DNA"/>
</dbReference>
<dbReference type="EMBL" id="CAFAAZ010000002">
    <property type="protein sequence ID" value="CAB4814587.1"/>
    <property type="molecule type" value="Genomic_DNA"/>
</dbReference>
<evidence type="ECO:0000313" key="8">
    <source>
        <dbReference type="EMBL" id="CAB4962980.1"/>
    </source>
</evidence>
<evidence type="ECO:0000313" key="6">
    <source>
        <dbReference type="EMBL" id="CAB4837069.1"/>
    </source>
</evidence>
<dbReference type="GO" id="GO:0030170">
    <property type="term" value="F:pyridoxal phosphate binding"/>
    <property type="evidence" value="ECO:0007669"/>
    <property type="project" value="InterPro"/>
</dbReference>
<dbReference type="InterPro" id="IPR015424">
    <property type="entry name" value="PyrdxlP-dep_Trfase"/>
</dbReference>
<evidence type="ECO:0000313" key="5">
    <source>
        <dbReference type="EMBL" id="CAB4814587.1"/>
    </source>
</evidence>